<reference evidence="1" key="1">
    <citation type="submission" date="2020-11" db="EMBL/GenBank/DDBJ databases">
        <authorList>
            <person name="Tran Van P."/>
        </authorList>
    </citation>
    <scope>NUCLEOTIDE SEQUENCE</scope>
</reference>
<dbReference type="AlphaFoldDB" id="A0A7R8WL56"/>
<evidence type="ECO:0000313" key="1">
    <source>
        <dbReference type="EMBL" id="CAD7233813.1"/>
    </source>
</evidence>
<protein>
    <submittedName>
        <fullName evidence="1">Uncharacterized protein</fullName>
    </submittedName>
</protein>
<dbReference type="EMBL" id="OB667018">
    <property type="protein sequence ID" value="CAD7233813.1"/>
    <property type="molecule type" value="Genomic_DNA"/>
</dbReference>
<gene>
    <name evidence="1" type="ORF">CTOB1V02_LOCUS11632</name>
</gene>
<accession>A0A7R8WL56</accession>
<proteinExistence type="predicted"/>
<name>A0A7R8WL56_9CRUS</name>
<dbReference type="OrthoDB" id="6381670at2759"/>
<organism evidence="1">
    <name type="scientific">Cyprideis torosa</name>
    <dbReference type="NCBI Taxonomy" id="163714"/>
    <lineage>
        <taxon>Eukaryota</taxon>
        <taxon>Metazoa</taxon>
        <taxon>Ecdysozoa</taxon>
        <taxon>Arthropoda</taxon>
        <taxon>Crustacea</taxon>
        <taxon>Oligostraca</taxon>
        <taxon>Ostracoda</taxon>
        <taxon>Podocopa</taxon>
        <taxon>Podocopida</taxon>
        <taxon>Cytherocopina</taxon>
        <taxon>Cytheroidea</taxon>
        <taxon>Cytherideidae</taxon>
        <taxon>Cyprideis</taxon>
    </lineage>
</organism>
<sequence>MTSQGALLVTSKNLSEETQAVWRKVQEQGLRQKYITDETIRTILKSLPALAFLPVESVSHGFEQIVDEMDGFEDEETQNQMRSGFDYFEDTYIYWAHRSQRTTASAGVSNADSPLHMMAAADEDQNISCDICFELFTTEADHRPMVICSNGHNLCFSCSA</sequence>